<name>A0AAN9CGZ2_9TELE</name>
<accession>A0AAN9CGZ2</accession>
<gene>
    <name evidence="1" type="ORF">R3I93_016789</name>
    <name evidence="2" type="ORF">R3I93_016790</name>
</gene>
<evidence type="ECO:0000313" key="1">
    <source>
        <dbReference type="EMBL" id="KAK7136564.1"/>
    </source>
</evidence>
<evidence type="ECO:0000313" key="3">
    <source>
        <dbReference type="Proteomes" id="UP001364617"/>
    </source>
</evidence>
<dbReference type="Proteomes" id="UP001364617">
    <property type="component" value="Unassembled WGS sequence"/>
</dbReference>
<dbReference type="EMBL" id="JAYKXH010000018">
    <property type="protein sequence ID" value="KAK7136565.1"/>
    <property type="molecule type" value="Genomic_DNA"/>
</dbReference>
<organism evidence="2 3">
    <name type="scientific">Phoxinus phoxinus</name>
    <name type="common">Eurasian minnow</name>
    <dbReference type="NCBI Taxonomy" id="58324"/>
    <lineage>
        <taxon>Eukaryota</taxon>
        <taxon>Metazoa</taxon>
        <taxon>Chordata</taxon>
        <taxon>Craniata</taxon>
        <taxon>Vertebrata</taxon>
        <taxon>Euteleostomi</taxon>
        <taxon>Actinopterygii</taxon>
        <taxon>Neopterygii</taxon>
        <taxon>Teleostei</taxon>
        <taxon>Ostariophysi</taxon>
        <taxon>Cypriniformes</taxon>
        <taxon>Leuciscidae</taxon>
        <taxon>Phoxininae</taxon>
        <taxon>Phoxinus</taxon>
    </lineage>
</organism>
<comment type="caution">
    <text evidence="2">The sequence shown here is derived from an EMBL/GenBank/DDBJ whole genome shotgun (WGS) entry which is preliminary data.</text>
</comment>
<dbReference type="AlphaFoldDB" id="A0AAN9CGZ2"/>
<protein>
    <submittedName>
        <fullName evidence="2">Uncharacterized protein</fullName>
    </submittedName>
</protein>
<reference evidence="2 3" key="1">
    <citation type="submission" date="2024-02" db="EMBL/GenBank/DDBJ databases">
        <title>Chromosome-level genome assembly of the Eurasian Minnow (Phoxinus phoxinus).</title>
        <authorList>
            <person name="Oriowo T.O."/>
            <person name="Martin S."/>
            <person name="Stange M."/>
            <person name="Chrysostomakis Y."/>
            <person name="Brown T."/>
            <person name="Winkler S."/>
            <person name="Kukowka S."/>
            <person name="Myers E.W."/>
            <person name="Bohne A."/>
        </authorList>
    </citation>
    <scope>NUCLEOTIDE SEQUENCE [LARGE SCALE GENOMIC DNA]</scope>
    <source>
        <strain evidence="2">ZFMK-TIS-60720</strain>
        <tissue evidence="2">Whole Organism</tissue>
    </source>
</reference>
<keyword evidence="3" id="KW-1185">Reference proteome</keyword>
<proteinExistence type="predicted"/>
<sequence>MCERKLTEVGGGFTHNQINISVQSF</sequence>
<evidence type="ECO:0000313" key="2">
    <source>
        <dbReference type="EMBL" id="KAK7136565.1"/>
    </source>
</evidence>
<dbReference type="EMBL" id="JAYKXH010000018">
    <property type="protein sequence ID" value="KAK7136564.1"/>
    <property type="molecule type" value="Genomic_DNA"/>
</dbReference>